<evidence type="ECO:0000313" key="4">
    <source>
        <dbReference type="Proteomes" id="UP000050795"/>
    </source>
</evidence>
<dbReference type="WBParaSite" id="TREG1_77190.1">
    <property type="protein sequence ID" value="TREG1_77190.1"/>
    <property type="gene ID" value="TREG1_77190"/>
</dbReference>
<feature type="domain" description="Saposin B-type" evidence="3">
    <location>
        <begin position="38"/>
        <end position="114"/>
    </location>
</feature>
<organism evidence="4 5">
    <name type="scientific">Trichobilharzia regenti</name>
    <name type="common">Nasal bird schistosome</name>
    <dbReference type="NCBI Taxonomy" id="157069"/>
    <lineage>
        <taxon>Eukaryota</taxon>
        <taxon>Metazoa</taxon>
        <taxon>Spiralia</taxon>
        <taxon>Lophotrochozoa</taxon>
        <taxon>Platyhelminthes</taxon>
        <taxon>Trematoda</taxon>
        <taxon>Digenea</taxon>
        <taxon>Strigeidida</taxon>
        <taxon>Schistosomatoidea</taxon>
        <taxon>Schistosomatidae</taxon>
        <taxon>Trichobilharzia</taxon>
    </lineage>
</organism>
<dbReference type="Proteomes" id="UP000050795">
    <property type="component" value="Unassembled WGS sequence"/>
</dbReference>
<keyword evidence="2" id="KW-0732">Signal</keyword>
<accession>A0AA85K4J3</accession>
<dbReference type="Gene3D" id="1.10.225.10">
    <property type="entry name" value="Saposin-like"/>
    <property type="match status" value="1"/>
</dbReference>
<reference evidence="4" key="1">
    <citation type="submission" date="2022-06" db="EMBL/GenBank/DDBJ databases">
        <authorList>
            <person name="Berger JAMES D."/>
            <person name="Berger JAMES D."/>
        </authorList>
    </citation>
    <scope>NUCLEOTIDE SEQUENCE [LARGE SCALE GENOMIC DNA]</scope>
</reference>
<proteinExistence type="predicted"/>
<reference evidence="5" key="2">
    <citation type="submission" date="2023-11" db="UniProtKB">
        <authorList>
            <consortium name="WormBaseParasite"/>
        </authorList>
    </citation>
    <scope>IDENTIFICATION</scope>
</reference>
<evidence type="ECO:0000256" key="2">
    <source>
        <dbReference type="SAM" id="SignalP"/>
    </source>
</evidence>
<dbReference type="AlphaFoldDB" id="A0AA85K4J3"/>
<dbReference type="SMART" id="SM00741">
    <property type="entry name" value="SapB"/>
    <property type="match status" value="1"/>
</dbReference>
<evidence type="ECO:0000256" key="1">
    <source>
        <dbReference type="ARBA" id="ARBA00023157"/>
    </source>
</evidence>
<dbReference type="PROSITE" id="PS50015">
    <property type="entry name" value="SAP_B"/>
    <property type="match status" value="1"/>
</dbReference>
<keyword evidence="4" id="KW-1185">Reference proteome</keyword>
<dbReference type="InterPro" id="IPR008139">
    <property type="entry name" value="SaposinB_dom"/>
</dbReference>
<name>A0AA85K4J3_TRIRE</name>
<dbReference type="SUPFAM" id="SSF47862">
    <property type="entry name" value="Saposin"/>
    <property type="match status" value="1"/>
</dbReference>
<feature type="chain" id="PRO_5041726013" description="Saposin B-type domain-containing protein" evidence="2">
    <location>
        <begin position="28"/>
        <end position="114"/>
    </location>
</feature>
<evidence type="ECO:0000313" key="5">
    <source>
        <dbReference type="WBParaSite" id="TREG1_77190.1"/>
    </source>
</evidence>
<protein>
    <recommendedName>
        <fullName evidence="3">Saposin B-type domain-containing protein</fullName>
    </recommendedName>
</protein>
<keyword evidence="1" id="KW-1015">Disulfide bond</keyword>
<dbReference type="InterPro" id="IPR011001">
    <property type="entry name" value="Saposin-like"/>
</dbReference>
<evidence type="ECO:0000259" key="3">
    <source>
        <dbReference type="PROSITE" id="PS50015"/>
    </source>
</evidence>
<sequence>MFTQHFISSILCLIVIHLCCFLKGYQSVNEEILEKERLGSLCSKCQTTVTNVLSKVLNLDNQLKWEKEFLNGCEYTGPFRDYCASFFSSTMFKFINKIVANIEPHSFCQRLFLC</sequence>
<feature type="signal peptide" evidence="2">
    <location>
        <begin position="1"/>
        <end position="27"/>
    </location>
</feature>